<reference evidence="2" key="2">
    <citation type="submission" date="2021-12" db="EMBL/GenBank/DDBJ databases">
        <title>Resequencing data analysis of finger millet.</title>
        <authorList>
            <person name="Hatakeyama M."/>
            <person name="Aluri S."/>
            <person name="Balachadran M.T."/>
            <person name="Sivarajan S.R."/>
            <person name="Poveda L."/>
            <person name="Shimizu-Inatsugi R."/>
            <person name="Schlapbach R."/>
            <person name="Sreeman S.M."/>
            <person name="Shimizu K.K."/>
        </authorList>
    </citation>
    <scope>NUCLEOTIDE SEQUENCE</scope>
</reference>
<feature type="region of interest" description="Disordered" evidence="1">
    <location>
        <begin position="54"/>
        <end position="126"/>
    </location>
</feature>
<name>A0AAV5F3U1_ELECO</name>
<evidence type="ECO:0000256" key="1">
    <source>
        <dbReference type="SAM" id="MobiDB-lite"/>
    </source>
</evidence>
<reference evidence="2" key="1">
    <citation type="journal article" date="2018" name="DNA Res.">
        <title>Multiple hybrid de novo genome assembly of finger millet, an orphan allotetraploid crop.</title>
        <authorList>
            <person name="Hatakeyama M."/>
            <person name="Aluri S."/>
            <person name="Balachadran M.T."/>
            <person name="Sivarajan S.R."/>
            <person name="Patrignani A."/>
            <person name="Gruter S."/>
            <person name="Poveda L."/>
            <person name="Shimizu-Inatsugi R."/>
            <person name="Baeten J."/>
            <person name="Francoijs K.J."/>
            <person name="Nataraja K.N."/>
            <person name="Reddy Y.A.N."/>
            <person name="Phadnis S."/>
            <person name="Ravikumar R.L."/>
            <person name="Schlapbach R."/>
            <person name="Sreeman S.M."/>
            <person name="Shimizu K.K."/>
        </authorList>
    </citation>
    <scope>NUCLEOTIDE SEQUENCE</scope>
</reference>
<organism evidence="2 3">
    <name type="scientific">Eleusine coracana subsp. coracana</name>
    <dbReference type="NCBI Taxonomy" id="191504"/>
    <lineage>
        <taxon>Eukaryota</taxon>
        <taxon>Viridiplantae</taxon>
        <taxon>Streptophyta</taxon>
        <taxon>Embryophyta</taxon>
        <taxon>Tracheophyta</taxon>
        <taxon>Spermatophyta</taxon>
        <taxon>Magnoliopsida</taxon>
        <taxon>Liliopsida</taxon>
        <taxon>Poales</taxon>
        <taxon>Poaceae</taxon>
        <taxon>PACMAD clade</taxon>
        <taxon>Chloridoideae</taxon>
        <taxon>Cynodonteae</taxon>
        <taxon>Eleusininae</taxon>
        <taxon>Eleusine</taxon>
    </lineage>
</organism>
<keyword evidence="3" id="KW-1185">Reference proteome</keyword>
<evidence type="ECO:0000313" key="3">
    <source>
        <dbReference type="Proteomes" id="UP001054889"/>
    </source>
</evidence>
<accession>A0AAV5F3U1</accession>
<evidence type="ECO:0000313" key="2">
    <source>
        <dbReference type="EMBL" id="GJN29517.1"/>
    </source>
</evidence>
<comment type="caution">
    <text evidence="2">The sequence shown here is derived from an EMBL/GenBank/DDBJ whole genome shotgun (WGS) entry which is preliminary data.</text>
</comment>
<sequence>MSSFYSCTRGVQAANYASFSLGHALELEEKLAARERDADALREQLAKAKAEVAEKKAAAAAETRNSEEHSPVLHAQTHRSAEGRLGGAFWGGTSGGVKDMKRRRAARAEARSPPTPRYFDTSDPGAARRAAGRFAVAARRAAGRHC</sequence>
<proteinExistence type="predicted"/>
<gene>
    <name evidence="2" type="primary">gb17743</name>
    <name evidence="2" type="ORF">PR202_gb17743</name>
</gene>
<dbReference type="Proteomes" id="UP001054889">
    <property type="component" value="Unassembled WGS sequence"/>
</dbReference>
<protein>
    <submittedName>
        <fullName evidence="2">Uncharacterized protein</fullName>
    </submittedName>
</protein>
<dbReference type="EMBL" id="BQKI01000081">
    <property type="protein sequence ID" value="GJN29517.1"/>
    <property type="molecule type" value="Genomic_DNA"/>
</dbReference>
<dbReference type="AlphaFoldDB" id="A0AAV5F3U1"/>
<feature type="compositionally biased region" description="Gly residues" evidence="1">
    <location>
        <begin position="84"/>
        <end position="95"/>
    </location>
</feature>